<reference evidence="9 10" key="1">
    <citation type="submission" date="2016-01" db="EMBL/GenBank/DDBJ databases">
        <title>Use of Whole Genome Sequencing to ascertain that Brevibacterium massiliense (Roux, Raoult 2009) is a later heterotypic synonym of Brevibacterium ravenspurgense (Mages 2008).</title>
        <authorList>
            <person name="Bernier A.-M."/>
            <person name="Burdz T."/>
            <person name="Huynh C."/>
            <person name="Pachecho A.L."/>
            <person name="Wiebe D."/>
            <person name="Bonner C."/>
            <person name="Bernard K."/>
        </authorList>
    </citation>
    <scope>NUCLEOTIDE SEQUENCE [LARGE SCALE GENOMIC DNA]</scope>
    <source>
        <strain evidence="9 10">CCUG56047</strain>
    </source>
</reference>
<evidence type="ECO:0000256" key="5">
    <source>
        <dbReference type="ARBA" id="ARBA00022989"/>
    </source>
</evidence>
<evidence type="ECO:0000313" key="9">
    <source>
        <dbReference type="EMBL" id="KXZ58697.1"/>
    </source>
</evidence>
<dbReference type="GO" id="GO:0005886">
    <property type="term" value="C:plasma membrane"/>
    <property type="evidence" value="ECO:0007669"/>
    <property type="project" value="UniProtKB-SubCell"/>
</dbReference>
<keyword evidence="3" id="KW-0997">Cell inner membrane</keyword>
<evidence type="ECO:0000259" key="8">
    <source>
        <dbReference type="Pfam" id="PF06808"/>
    </source>
</evidence>
<dbReference type="PIRSF" id="PIRSF006066">
    <property type="entry name" value="HI0050"/>
    <property type="match status" value="1"/>
</dbReference>
<dbReference type="PATRIC" id="fig|479117.4.peg.881"/>
<protein>
    <submittedName>
        <fullName evidence="9">Sialic acid TRAP transporter permease protein SiaT</fullName>
    </submittedName>
</protein>
<name>A0A150H998_9MICO</name>
<dbReference type="InterPro" id="IPR004681">
    <property type="entry name" value="TRAP_DctM"/>
</dbReference>
<dbReference type="AlphaFoldDB" id="A0A150H998"/>
<feature type="transmembrane region" description="Helical" evidence="7">
    <location>
        <begin position="311"/>
        <end position="333"/>
    </location>
</feature>
<feature type="transmembrane region" description="Helical" evidence="7">
    <location>
        <begin position="340"/>
        <end position="357"/>
    </location>
</feature>
<proteinExistence type="predicted"/>
<organism evidence="9 10">
    <name type="scientific">Brevibacterium ravenspurgense</name>
    <dbReference type="NCBI Taxonomy" id="479117"/>
    <lineage>
        <taxon>Bacteria</taxon>
        <taxon>Bacillati</taxon>
        <taxon>Actinomycetota</taxon>
        <taxon>Actinomycetes</taxon>
        <taxon>Micrococcales</taxon>
        <taxon>Brevibacteriaceae</taxon>
        <taxon>Brevibacterium</taxon>
    </lineage>
</organism>
<dbReference type="PANTHER" id="PTHR33362:SF5">
    <property type="entry name" value="C4-DICARBOXYLATE TRAP TRANSPORTER LARGE PERMEASE PROTEIN DCTM"/>
    <property type="match status" value="1"/>
</dbReference>
<evidence type="ECO:0000256" key="2">
    <source>
        <dbReference type="ARBA" id="ARBA00022475"/>
    </source>
</evidence>
<dbReference type="Pfam" id="PF06808">
    <property type="entry name" value="DctM"/>
    <property type="match status" value="1"/>
</dbReference>
<feature type="transmembrane region" description="Helical" evidence="7">
    <location>
        <begin position="283"/>
        <end position="305"/>
    </location>
</feature>
<evidence type="ECO:0000313" key="10">
    <source>
        <dbReference type="Proteomes" id="UP000243589"/>
    </source>
</evidence>
<keyword evidence="2" id="KW-1003">Cell membrane</keyword>
<feature type="transmembrane region" description="Helical" evidence="7">
    <location>
        <begin position="363"/>
        <end position="386"/>
    </location>
</feature>
<evidence type="ECO:0000256" key="1">
    <source>
        <dbReference type="ARBA" id="ARBA00004429"/>
    </source>
</evidence>
<evidence type="ECO:0000256" key="3">
    <source>
        <dbReference type="ARBA" id="ARBA00022519"/>
    </source>
</evidence>
<feature type="transmembrane region" description="Helical" evidence="7">
    <location>
        <begin position="139"/>
        <end position="163"/>
    </location>
</feature>
<feature type="transmembrane region" description="Helical" evidence="7">
    <location>
        <begin position="407"/>
        <end position="428"/>
    </location>
</feature>
<keyword evidence="6 7" id="KW-0472">Membrane</keyword>
<feature type="transmembrane region" description="Helical" evidence="7">
    <location>
        <begin position="175"/>
        <end position="199"/>
    </location>
</feature>
<dbReference type="GO" id="GO:0022857">
    <property type="term" value="F:transmembrane transporter activity"/>
    <property type="evidence" value="ECO:0007669"/>
    <property type="project" value="TreeGrafter"/>
</dbReference>
<comment type="caution">
    <text evidence="9">The sequence shown here is derived from an EMBL/GenBank/DDBJ whole genome shotgun (WGS) entry which is preliminary data.</text>
</comment>
<feature type="domain" description="TRAP C4-dicarboxylate transport system permease DctM subunit" evidence="8">
    <location>
        <begin position="10"/>
        <end position="424"/>
    </location>
</feature>
<evidence type="ECO:0000256" key="4">
    <source>
        <dbReference type="ARBA" id="ARBA00022692"/>
    </source>
</evidence>
<dbReference type="NCBIfam" id="TIGR00786">
    <property type="entry name" value="dctM"/>
    <property type="match status" value="1"/>
</dbReference>
<dbReference type="EMBL" id="LQQC01000009">
    <property type="protein sequence ID" value="KXZ58697.1"/>
    <property type="molecule type" value="Genomic_DNA"/>
</dbReference>
<dbReference type="InterPro" id="IPR010656">
    <property type="entry name" value="DctM"/>
</dbReference>
<dbReference type="PANTHER" id="PTHR33362">
    <property type="entry name" value="SIALIC ACID TRAP TRANSPORTER PERMEASE PROTEIN SIAT-RELATED"/>
    <property type="match status" value="1"/>
</dbReference>
<keyword evidence="4 7" id="KW-0812">Transmembrane</keyword>
<gene>
    <name evidence="9" type="primary">siaT_2</name>
    <name evidence="9" type="ORF">Bravens_00878</name>
</gene>
<keyword evidence="10" id="KW-1185">Reference proteome</keyword>
<evidence type="ECO:0000256" key="6">
    <source>
        <dbReference type="ARBA" id="ARBA00023136"/>
    </source>
</evidence>
<evidence type="ECO:0000256" key="7">
    <source>
        <dbReference type="SAM" id="Phobius"/>
    </source>
</evidence>
<accession>A0A150H998</accession>
<comment type="subcellular location">
    <subcellularLocation>
        <location evidence="1">Cell inner membrane</location>
        <topology evidence="1">Multi-pass membrane protein</topology>
    </subcellularLocation>
</comment>
<sequence>MNAVIVCFALLVLAVLIALRAPIFVALSASGIIGLLLLEGPRGLEQVPIAFVSQLESYSLVAAPMYILMGEILAVGGLGRAFFRFANAWLGRLPGGLGVASVGSSTVFGAMSGVSLSSVAVVGRMAVPEMLERGYRPSFATGLVVASGALAMLIPPSLMFILYSSISGVGIGELFAGGLVPGFLLATLMALYVMITALVRSDIAPRTEAKVALGEKLAATKKVLPSLVLIVLVLGSIYTGIATATEAAAVGVIGAIVVVGVFERQLSWVNIKKILAETTQISAGLLIIVGAAFVFSQMLVLVRFAEHVTEWAGALTVPSWVVAVLLLLVVMGLGCLVDAASLLLVTTPILLPIFTALGYDPLWLGVILVVVLETAVITPPVGLNLYAMKSVMPQLAIQDIIRGAVPYLLIELALMVVMIFVPEIATWFPGIISVK</sequence>
<keyword evidence="5 7" id="KW-1133">Transmembrane helix</keyword>
<feature type="transmembrane region" description="Helical" evidence="7">
    <location>
        <begin position="247"/>
        <end position="262"/>
    </location>
</feature>
<dbReference type="Proteomes" id="UP000243589">
    <property type="component" value="Unassembled WGS sequence"/>
</dbReference>
<feature type="transmembrane region" description="Helical" evidence="7">
    <location>
        <begin position="223"/>
        <end position="241"/>
    </location>
</feature>
<dbReference type="RefSeq" id="WP_062020629.1">
    <property type="nucleotide sequence ID" value="NZ_LQQC01000009.1"/>
</dbReference>